<keyword evidence="2" id="KW-0808">Transferase</keyword>
<dbReference type="PANTHER" id="PTHR36449">
    <property type="entry name" value="ACETYLTRANSFERASE-RELATED"/>
    <property type="match status" value="1"/>
</dbReference>
<dbReference type="Proteomes" id="UP000017837">
    <property type="component" value="Unassembled WGS sequence"/>
</dbReference>
<dbReference type="GO" id="GO:0016746">
    <property type="term" value="F:acyltransferase activity"/>
    <property type="evidence" value="ECO:0007669"/>
    <property type="project" value="UniProtKB-KW"/>
</dbReference>
<reference evidence="4 5" key="1">
    <citation type="journal article" date="2014" name="Nature">
        <title>Sequential evolution of bacterial morphology by co-option of a developmental regulator.</title>
        <authorList>
            <person name="Jiang C."/>
            <person name="Brown P.J."/>
            <person name="Ducret A."/>
            <person name="Brun Y.V."/>
        </authorList>
    </citation>
    <scope>NUCLEOTIDE SEQUENCE [LARGE SCALE GENOMIC DNA]</scope>
    <source>
        <strain evidence="4 5">DSM 16100</strain>
    </source>
</reference>
<dbReference type="STRING" id="1121022.GCA_000376105_03072"/>
<dbReference type="RefSeq" id="WP_018082742.1">
    <property type="nucleotide sequence ID" value="NZ_AQWM01000018.1"/>
</dbReference>
<name>V4PSW7_9CAUL</name>
<dbReference type="Gene3D" id="3.40.630.30">
    <property type="match status" value="1"/>
</dbReference>
<dbReference type="eggNOG" id="COG3153">
    <property type="taxonomic scope" value="Bacteria"/>
</dbReference>
<dbReference type="PANTHER" id="PTHR36449:SF1">
    <property type="entry name" value="ACETYLTRANSFERASE"/>
    <property type="match status" value="1"/>
</dbReference>
<keyword evidence="5" id="KW-1185">Reference proteome</keyword>
<protein>
    <recommendedName>
        <fullName evidence="6">N-acetyltransferase domain-containing protein</fullName>
    </recommendedName>
</protein>
<evidence type="ECO:0000256" key="1">
    <source>
        <dbReference type="ARBA" id="ARBA00022649"/>
    </source>
</evidence>
<proteinExistence type="predicted"/>
<gene>
    <name evidence="4" type="ORF">ABENE_12135</name>
</gene>
<accession>V4PSW7</accession>
<dbReference type="OrthoDB" id="9799147at2"/>
<dbReference type="InterPro" id="IPR016181">
    <property type="entry name" value="Acyl_CoA_acyltransferase"/>
</dbReference>
<keyword evidence="3" id="KW-0012">Acyltransferase</keyword>
<sequence length="179" mass="19596">MTDAPSFKIEPLDPEKHDRAAFSCGVEAVDNFFKRTAGKLSRADNVRVFVMTDAAGTVAGFYALNAHSMSYENLPPKYARTRPGHGNIPAAYISMIGRDIRFKGSGLGADLLVDCLRRIAHISEQLGIAVVILDVLDDGDAEAIARRRAIYVGFGFQALPSQPLRLFIPAETLRNQFLT</sequence>
<evidence type="ECO:0000313" key="5">
    <source>
        <dbReference type="Proteomes" id="UP000017837"/>
    </source>
</evidence>
<dbReference type="EMBL" id="AWGB01000023">
    <property type="protein sequence ID" value="ESQ90464.1"/>
    <property type="molecule type" value="Genomic_DNA"/>
</dbReference>
<evidence type="ECO:0000256" key="2">
    <source>
        <dbReference type="ARBA" id="ARBA00022679"/>
    </source>
</evidence>
<comment type="caution">
    <text evidence="4">The sequence shown here is derived from an EMBL/GenBank/DDBJ whole genome shotgun (WGS) entry which is preliminary data.</text>
</comment>
<dbReference type="AlphaFoldDB" id="V4PSW7"/>
<organism evidence="4 5">
    <name type="scientific">Asticcacaulis benevestitus DSM 16100 = ATCC BAA-896</name>
    <dbReference type="NCBI Taxonomy" id="1121022"/>
    <lineage>
        <taxon>Bacteria</taxon>
        <taxon>Pseudomonadati</taxon>
        <taxon>Pseudomonadota</taxon>
        <taxon>Alphaproteobacteria</taxon>
        <taxon>Caulobacterales</taxon>
        <taxon>Caulobacteraceae</taxon>
        <taxon>Asticcacaulis</taxon>
    </lineage>
</organism>
<evidence type="ECO:0008006" key="6">
    <source>
        <dbReference type="Google" id="ProtNLM"/>
    </source>
</evidence>
<dbReference type="PATRIC" id="fig|1121022.4.peg.2459"/>
<keyword evidence="1" id="KW-1277">Toxin-antitoxin system</keyword>
<evidence type="ECO:0000313" key="4">
    <source>
        <dbReference type="EMBL" id="ESQ90464.1"/>
    </source>
</evidence>
<evidence type="ECO:0000256" key="3">
    <source>
        <dbReference type="ARBA" id="ARBA00023315"/>
    </source>
</evidence>
<dbReference type="SUPFAM" id="SSF55729">
    <property type="entry name" value="Acyl-CoA N-acyltransferases (Nat)"/>
    <property type="match status" value="1"/>
</dbReference>